<evidence type="ECO:0000259" key="1">
    <source>
        <dbReference type="Pfam" id="PF03372"/>
    </source>
</evidence>
<accession>A0A0C1UQ10</accession>
<keyword evidence="2" id="KW-0540">Nuclease</keyword>
<dbReference type="InterPro" id="IPR005135">
    <property type="entry name" value="Endo/exonuclease/phosphatase"/>
</dbReference>
<reference evidence="2" key="1">
    <citation type="submission" date="2014-11" db="EMBL/GenBank/DDBJ databases">
        <authorList>
            <person name="Malar M.C."/>
            <person name="Sen D."/>
            <person name="Tripathy S."/>
        </authorList>
    </citation>
    <scope>NUCLEOTIDE SEQUENCE</scope>
    <source>
        <strain evidence="2">BDU141951</strain>
    </source>
</reference>
<feature type="domain" description="Endonuclease/exonuclease/phosphatase" evidence="1">
    <location>
        <begin position="10"/>
        <end position="319"/>
    </location>
</feature>
<dbReference type="InterPro" id="IPR036691">
    <property type="entry name" value="Endo/exonu/phosph_ase_sf"/>
</dbReference>
<sequence>MAKQQFRIGTFNLNNLVLPEVEYYHGESYSVADYRQKVDWTARQLDRMQVDLVGFQEIFQPEALADVLATTQSAQQHQLVMADGIGKGPGVALATRFPVLGQRVYVDFPPESWLSVDAEKARIPLTSFSHPVLAVDVELPNGMHCTVFVVHLKSKRPTMFREVDRTDPVEIAKGQARSLIRRAAEATALRYILMEKLRDRRYPVIVMGDVNDNDTAVTTQLVSGQPPWECWPFRRKVPVWDTLLYQVKDIQARLGYGDHYYTHIHNGHYDSLDHIMVSEEFAPRNRNHIGQVIYVSVYNDHLFDQTLLDDQIERWKSDHGQVVATIALDD</sequence>
<dbReference type="Pfam" id="PF03372">
    <property type="entry name" value="Exo_endo_phos"/>
    <property type="match status" value="1"/>
</dbReference>
<organism evidence="2">
    <name type="scientific">Lyngbya confervoides BDU141951</name>
    <dbReference type="NCBI Taxonomy" id="1574623"/>
    <lineage>
        <taxon>Bacteria</taxon>
        <taxon>Bacillati</taxon>
        <taxon>Cyanobacteriota</taxon>
        <taxon>Cyanophyceae</taxon>
        <taxon>Oscillatoriophycideae</taxon>
        <taxon>Oscillatoriales</taxon>
        <taxon>Microcoleaceae</taxon>
        <taxon>Lyngbya</taxon>
    </lineage>
</organism>
<dbReference type="EMBL" id="JTHE02000003">
    <property type="protein sequence ID" value="NEV67712.1"/>
    <property type="molecule type" value="Genomic_DNA"/>
</dbReference>
<gene>
    <name evidence="2" type="ORF">QQ91_011345</name>
</gene>
<proteinExistence type="predicted"/>
<dbReference type="PANTHER" id="PTHR42834:SF1">
    <property type="entry name" value="ENDONUCLEASE_EXONUCLEASE_PHOSPHATASE FAMILY PROTEIN (AFU_ORTHOLOGUE AFUA_3G09210)"/>
    <property type="match status" value="1"/>
</dbReference>
<dbReference type="GO" id="GO:0004519">
    <property type="term" value="F:endonuclease activity"/>
    <property type="evidence" value="ECO:0007669"/>
    <property type="project" value="UniProtKB-KW"/>
</dbReference>
<protein>
    <submittedName>
        <fullName evidence="2">Endonuclease/exonuclease/phosphatase family protein</fullName>
    </submittedName>
</protein>
<keyword evidence="2" id="KW-0378">Hydrolase</keyword>
<name>A0A0C1UQ10_9CYAN</name>
<comment type="caution">
    <text evidence="2">The sequence shown here is derived from an EMBL/GenBank/DDBJ whole genome shotgun (WGS) entry which is preliminary data.</text>
</comment>
<dbReference type="AlphaFoldDB" id="A0A0C1UQ10"/>
<evidence type="ECO:0000313" key="2">
    <source>
        <dbReference type="EMBL" id="NEV67712.1"/>
    </source>
</evidence>
<reference evidence="2" key="3">
    <citation type="submission" date="2020-02" db="EMBL/GenBank/DDBJ databases">
        <authorList>
            <person name="Sarangi A.N."/>
            <person name="Ghosh S."/>
            <person name="Mukherjee M."/>
            <person name="Tripathy S."/>
        </authorList>
    </citation>
    <scope>NUCLEOTIDE SEQUENCE</scope>
    <source>
        <strain evidence="2">BDU141951</strain>
    </source>
</reference>
<dbReference type="PANTHER" id="PTHR42834">
    <property type="entry name" value="ENDONUCLEASE/EXONUCLEASE/PHOSPHATASE FAMILY PROTEIN (AFU_ORTHOLOGUE AFUA_3G09210)"/>
    <property type="match status" value="1"/>
</dbReference>
<reference evidence="2" key="2">
    <citation type="journal article" date="2015" name="Genome Announc.">
        <title>Draft Genome Sequence of Filamentous Marine Cyanobacterium Lyngbya confervoides Strain BDU141951.</title>
        <authorList>
            <person name="Chandrababunaidu M.M."/>
            <person name="Sen D."/>
            <person name="Tripathy S."/>
        </authorList>
    </citation>
    <scope>NUCLEOTIDE SEQUENCE</scope>
    <source>
        <strain evidence="2">BDU141951</strain>
    </source>
</reference>
<dbReference type="SUPFAM" id="SSF56219">
    <property type="entry name" value="DNase I-like"/>
    <property type="match status" value="1"/>
</dbReference>
<keyword evidence="2" id="KW-0255">Endonuclease</keyword>
<dbReference type="Gene3D" id="3.60.10.10">
    <property type="entry name" value="Endonuclease/exonuclease/phosphatase"/>
    <property type="match status" value="1"/>
</dbReference>